<evidence type="ECO:0000256" key="5">
    <source>
        <dbReference type="ARBA" id="ARBA00022801"/>
    </source>
</evidence>
<dbReference type="EC" id="2.4.1.336" evidence="10"/>
<evidence type="ECO:0000256" key="13">
    <source>
        <dbReference type="SAM" id="Phobius"/>
    </source>
</evidence>
<dbReference type="Gene3D" id="3.20.20.80">
    <property type="entry name" value="Glycosidases"/>
    <property type="match status" value="1"/>
</dbReference>
<keyword evidence="5" id="KW-0378">Hydrolase</keyword>
<comment type="catalytic activity">
    <reaction evidence="9">
        <text>a 1,2-diacyl-sn-glycerol + UDP-alpha-D-glucose = a 1,2-diacyl-3-O-(beta-D-glucopyranosyl)-sn-glycerol + UDP + H(+)</text>
        <dbReference type="Rhea" id="RHEA:17285"/>
        <dbReference type="ChEBI" id="CHEBI:15378"/>
        <dbReference type="ChEBI" id="CHEBI:17815"/>
        <dbReference type="ChEBI" id="CHEBI:58223"/>
        <dbReference type="ChEBI" id="CHEBI:58885"/>
        <dbReference type="ChEBI" id="CHEBI:75799"/>
        <dbReference type="EC" id="2.4.1.336"/>
    </reaction>
</comment>
<dbReference type="GO" id="GO:0005886">
    <property type="term" value="C:plasma membrane"/>
    <property type="evidence" value="ECO:0007669"/>
    <property type="project" value="TreeGrafter"/>
</dbReference>
<dbReference type="InterPro" id="IPR029044">
    <property type="entry name" value="Nucleotide-diphossugar_trans"/>
</dbReference>
<dbReference type="InterPro" id="IPR000490">
    <property type="entry name" value="Glyco_hydro_17"/>
</dbReference>
<dbReference type="PANTHER" id="PTHR43867:SF4">
    <property type="entry name" value="BETA-(1-3)-GLUCOSYL TRANSFERASE"/>
    <property type="match status" value="1"/>
</dbReference>
<dbReference type="GO" id="GO:0005975">
    <property type="term" value="P:carbohydrate metabolic process"/>
    <property type="evidence" value="ECO:0007669"/>
    <property type="project" value="InterPro"/>
</dbReference>
<keyword evidence="3 14" id="KW-0808">Transferase</keyword>
<dbReference type="KEGG" id="dog:HP555_05855"/>
<dbReference type="EMBL" id="CP054140">
    <property type="protein sequence ID" value="QQG65422.1"/>
    <property type="molecule type" value="Genomic_DNA"/>
</dbReference>
<evidence type="ECO:0000313" key="15">
    <source>
        <dbReference type="Proteomes" id="UP000596092"/>
    </source>
</evidence>
<feature type="transmembrane region" description="Helical" evidence="13">
    <location>
        <begin position="309"/>
        <end position="328"/>
    </location>
</feature>
<comment type="subcellular location">
    <subcellularLocation>
        <location evidence="1">Membrane</location>
        <topology evidence="1">Multi-pass membrane protein</topology>
    </subcellularLocation>
</comment>
<evidence type="ECO:0000256" key="1">
    <source>
        <dbReference type="ARBA" id="ARBA00004141"/>
    </source>
</evidence>
<dbReference type="Proteomes" id="UP000596092">
    <property type="component" value="Chromosome"/>
</dbReference>
<feature type="transmembrane region" description="Helical" evidence="13">
    <location>
        <begin position="340"/>
        <end position="358"/>
    </location>
</feature>
<feature type="transmembrane region" description="Helical" evidence="13">
    <location>
        <begin position="364"/>
        <end position="389"/>
    </location>
</feature>
<evidence type="ECO:0000256" key="7">
    <source>
        <dbReference type="ARBA" id="ARBA00022989"/>
    </source>
</evidence>
<dbReference type="RefSeq" id="WP_199264243.1">
    <property type="nucleotide sequence ID" value="NZ_CP054140.1"/>
</dbReference>
<evidence type="ECO:0000256" key="9">
    <source>
        <dbReference type="ARBA" id="ARBA00053004"/>
    </source>
</evidence>
<feature type="transmembrane region" description="Helical" evidence="13">
    <location>
        <begin position="718"/>
        <end position="738"/>
    </location>
</feature>
<dbReference type="FunFam" id="3.90.550.10:FF:000164">
    <property type="entry name" value="Beta-(1-3)-glucosyl transferase"/>
    <property type="match status" value="1"/>
</dbReference>
<evidence type="ECO:0000256" key="12">
    <source>
        <dbReference type="ARBA" id="ARBA00078564"/>
    </source>
</evidence>
<keyword evidence="15" id="KW-1185">Reference proteome</keyword>
<evidence type="ECO:0000256" key="4">
    <source>
        <dbReference type="ARBA" id="ARBA00022692"/>
    </source>
</evidence>
<reference evidence="14 15" key="1">
    <citation type="submission" date="2020-05" db="EMBL/GenBank/DDBJ databases">
        <title>Complete genome of Desulfobulbus oligotrophicus.</title>
        <authorList>
            <person name="Podar M."/>
        </authorList>
    </citation>
    <scope>NUCLEOTIDE SEQUENCE [LARGE SCALE GENOMIC DNA]</scope>
    <source>
        <strain evidence="14 15">Prop6</strain>
    </source>
</reference>
<dbReference type="Pfam" id="PF13641">
    <property type="entry name" value="Glyco_tranf_2_3"/>
    <property type="match status" value="1"/>
</dbReference>
<protein>
    <recommendedName>
        <fullName evidence="11">Beta-monoglucosyldiacylglycerol synthase</fullName>
        <ecNumber evidence="10">2.4.1.336</ecNumber>
    </recommendedName>
    <alternativeName>
        <fullName evidence="12">UDP-glucose:1,2-diacylglycerol 3-beta-D-glucosyltransferase</fullName>
    </alternativeName>
</protein>
<feature type="transmembrane region" description="Helical" evidence="13">
    <location>
        <begin position="828"/>
        <end position="848"/>
    </location>
</feature>
<dbReference type="InterPro" id="IPR017853">
    <property type="entry name" value="GH"/>
</dbReference>
<proteinExistence type="predicted"/>
<keyword evidence="6" id="KW-0460">Magnesium</keyword>
<evidence type="ECO:0000256" key="11">
    <source>
        <dbReference type="ARBA" id="ARBA00068721"/>
    </source>
</evidence>
<sequence length="871" mass="99040">MNRSGLIITLIMGCLAVLLWKVVNAPDMEPPWPTKIQGFSFSPFQAGESPSKKIYPSVEQIDRDLSILAGDVHAVRSYTVEDNLAEIPRLAAAHGLNVVLGAWITPDKEGNEKEITKMIKVYHENHRNIVRVLVGNEVLLRTDQPLEQMLRYLDRVKKSVRAPVSTAEPWHIWLQYPQLVEHVDFIAVHLLPYWESIPVDQAVDYCVMRYNELKQAYPNKEIVISEVGWPSGGRIRKGAVASPANQAKFLRRFLDVAEKNKYTYYIMEAFDQIWKKELEGEAGSLWGVYNDARQPKFEFVEPVIRIPHWRELAAISIALAVIILSLLFRDSKGLLDRGRGFLALIAYTITTFAVWMVYEFQRQYMTISSLLVGFVLLIAATGAILVILAEAHEWAESLWIRKWRRLPQHSPPEAVPDADLPMVSIHVPAYNEPPDMMIETLNALAALDYPRFEVLVIDNNTKDPAVWQPVQEHCKALGERFRFFHVDPLAGFKAGALNYTLRETAPEAEVIAVIDSDYMVEPNWLRALVPQFADENMAIVQAPQDYRDGNESMFKAMCLAEYRGFFQIGMVTRNERNAIIQHGTMTMVRRKVLDEVGGWAEWCITEDAELGLRIFQKGYAASYTPYSFGKGLMPDTFLDYKKQRFRWAYGSVLILRHHMMAMFGLERTKLTRGQRYHFLAGWLPWFADGINMLFNMLALVWSWGMIVFPEHLSPPHIVFALLPVTLFFFKSLKMFFLYRSRVTATRRQSLAAGLAGLALSHTIARAMLTGFLTRRIGFFRTPKNAQANAFIKALGDAREELLFVIALVLAIIGIMLRDDSDMLDVRIWVTVLTIQSLPYFASVVVSLISGLPKLPAKLVGVMAPLKGLGKN</sequence>
<dbReference type="PROSITE" id="PS00587">
    <property type="entry name" value="GLYCOSYL_HYDROL_F17"/>
    <property type="match status" value="1"/>
</dbReference>
<evidence type="ECO:0000313" key="14">
    <source>
        <dbReference type="EMBL" id="QQG65422.1"/>
    </source>
</evidence>
<dbReference type="PANTHER" id="PTHR43867">
    <property type="entry name" value="CELLULOSE SYNTHASE CATALYTIC SUBUNIT A [UDP-FORMING]"/>
    <property type="match status" value="1"/>
</dbReference>
<dbReference type="SUPFAM" id="SSF51445">
    <property type="entry name" value="(Trans)glycosidases"/>
    <property type="match status" value="1"/>
</dbReference>
<gene>
    <name evidence="14" type="ORF">HP555_05855</name>
</gene>
<dbReference type="InterPro" id="IPR050321">
    <property type="entry name" value="Glycosyltr_2/OpgH_subfam"/>
</dbReference>
<feature type="transmembrane region" description="Helical" evidence="13">
    <location>
        <begin position="685"/>
        <end position="706"/>
    </location>
</feature>
<dbReference type="SUPFAM" id="SSF53448">
    <property type="entry name" value="Nucleotide-diphospho-sugar transferases"/>
    <property type="match status" value="1"/>
</dbReference>
<organism evidence="14 15">
    <name type="scientific">Desulfobulbus oligotrophicus</name>
    <dbReference type="NCBI Taxonomy" id="1909699"/>
    <lineage>
        <taxon>Bacteria</taxon>
        <taxon>Pseudomonadati</taxon>
        <taxon>Thermodesulfobacteriota</taxon>
        <taxon>Desulfobulbia</taxon>
        <taxon>Desulfobulbales</taxon>
        <taxon>Desulfobulbaceae</taxon>
        <taxon>Desulfobulbus</taxon>
    </lineage>
</organism>
<evidence type="ECO:0000256" key="6">
    <source>
        <dbReference type="ARBA" id="ARBA00022842"/>
    </source>
</evidence>
<feature type="transmembrane region" description="Helical" evidence="13">
    <location>
        <begin position="800"/>
        <end position="816"/>
    </location>
</feature>
<name>A0A7T6AQC7_9BACT</name>
<accession>A0A7T6AQC7</accession>
<dbReference type="Gene3D" id="3.90.550.10">
    <property type="entry name" value="Spore Coat Polysaccharide Biosynthesis Protein SpsA, Chain A"/>
    <property type="match status" value="1"/>
</dbReference>
<keyword evidence="7 13" id="KW-1133">Transmembrane helix</keyword>
<dbReference type="AlphaFoldDB" id="A0A7T6AQC7"/>
<evidence type="ECO:0000256" key="3">
    <source>
        <dbReference type="ARBA" id="ARBA00022679"/>
    </source>
</evidence>
<dbReference type="GO" id="GO:0004553">
    <property type="term" value="F:hydrolase activity, hydrolyzing O-glycosyl compounds"/>
    <property type="evidence" value="ECO:0007669"/>
    <property type="project" value="InterPro"/>
</dbReference>
<keyword evidence="4 13" id="KW-0812">Transmembrane</keyword>
<evidence type="ECO:0000256" key="8">
    <source>
        <dbReference type="ARBA" id="ARBA00023136"/>
    </source>
</evidence>
<dbReference type="CDD" id="cd06435">
    <property type="entry name" value="CESA_NdvC_like"/>
    <property type="match status" value="1"/>
</dbReference>
<evidence type="ECO:0000256" key="10">
    <source>
        <dbReference type="ARBA" id="ARBA00066964"/>
    </source>
</evidence>
<keyword evidence="2" id="KW-0328">Glycosyltransferase</keyword>
<dbReference type="GO" id="GO:0016758">
    <property type="term" value="F:hexosyltransferase activity"/>
    <property type="evidence" value="ECO:0007669"/>
    <property type="project" value="TreeGrafter"/>
</dbReference>
<evidence type="ECO:0000256" key="2">
    <source>
        <dbReference type="ARBA" id="ARBA00022676"/>
    </source>
</evidence>
<keyword evidence="8 13" id="KW-0472">Membrane</keyword>